<dbReference type="GO" id="GO:0004601">
    <property type="term" value="F:peroxidase activity"/>
    <property type="evidence" value="ECO:0007669"/>
    <property type="project" value="UniProtKB-KW"/>
</dbReference>
<protein>
    <submittedName>
        <fullName evidence="1">Diheme cytochrome c peroxidase</fullName>
    </submittedName>
</protein>
<accession>A0A8S5P8Z1</accession>
<proteinExistence type="predicted"/>
<organism evidence="1">
    <name type="scientific">Siphoviridae sp. ctTXt1</name>
    <dbReference type="NCBI Taxonomy" id="2825520"/>
    <lineage>
        <taxon>Viruses</taxon>
        <taxon>Duplodnaviria</taxon>
        <taxon>Heunggongvirae</taxon>
        <taxon>Uroviricota</taxon>
        <taxon>Caudoviricetes</taxon>
    </lineage>
</organism>
<keyword evidence="1" id="KW-0575">Peroxidase</keyword>
<reference evidence="1" key="1">
    <citation type="journal article" date="2021" name="Proc. Natl. Acad. Sci. U.S.A.">
        <title>A Catalog of Tens of Thousands of Viruses from Human Metagenomes Reveals Hidden Associations with Chronic Diseases.</title>
        <authorList>
            <person name="Tisza M.J."/>
            <person name="Buck C.B."/>
        </authorList>
    </citation>
    <scope>NUCLEOTIDE SEQUENCE</scope>
    <source>
        <strain evidence="1">CtTXt1</strain>
    </source>
</reference>
<keyword evidence="1" id="KW-0560">Oxidoreductase</keyword>
<evidence type="ECO:0000313" key="1">
    <source>
        <dbReference type="EMBL" id="DAE03442.1"/>
    </source>
</evidence>
<dbReference type="EMBL" id="BK015366">
    <property type="protein sequence ID" value="DAE03442.1"/>
    <property type="molecule type" value="Genomic_DNA"/>
</dbReference>
<sequence length="32" mass="3757">MLHLKKCKENLFYQNRLSSLSFIACHTPDTFA</sequence>
<name>A0A8S5P8Z1_9CAUD</name>